<dbReference type="GO" id="GO:0050023">
    <property type="term" value="F:L-fuconate dehydratase activity"/>
    <property type="evidence" value="ECO:0007669"/>
    <property type="project" value="InterPro"/>
</dbReference>
<dbReference type="GO" id="GO:0000287">
    <property type="term" value="F:magnesium ion binding"/>
    <property type="evidence" value="ECO:0007669"/>
    <property type="project" value="TreeGrafter"/>
</dbReference>
<evidence type="ECO:0000313" key="7">
    <source>
        <dbReference type="Proteomes" id="UP000288168"/>
    </source>
</evidence>
<proteinExistence type="predicted"/>
<dbReference type="GO" id="GO:0009063">
    <property type="term" value="P:amino acid catabolic process"/>
    <property type="evidence" value="ECO:0007669"/>
    <property type="project" value="InterPro"/>
</dbReference>
<dbReference type="InterPro" id="IPR013342">
    <property type="entry name" value="Mandelate_racemase_C"/>
</dbReference>
<dbReference type="Proteomes" id="UP000288168">
    <property type="component" value="Unassembled WGS sequence"/>
</dbReference>
<evidence type="ECO:0000259" key="5">
    <source>
        <dbReference type="SMART" id="SM00922"/>
    </source>
</evidence>
<dbReference type="STRING" id="1325734.A0A428Q734"/>
<gene>
    <name evidence="6" type="ORF">CEP54_006358</name>
</gene>
<keyword evidence="2" id="KW-0479">Metal-binding</keyword>
<dbReference type="SFLD" id="SFLDF00111">
    <property type="entry name" value="L-fuconate_dehydratase"/>
    <property type="match status" value="1"/>
</dbReference>
<dbReference type="CDD" id="cd03324">
    <property type="entry name" value="rTSbeta_L-fuconate_dehydratase"/>
    <property type="match status" value="1"/>
</dbReference>
<dbReference type="OrthoDB" id="14161at2759"/>
<comment type="cofactor">
    <cofactor evidence="1">
        <name>Mg(2+)</name>
        <dbReference type="ChEBI" id="CHEBI:18420"/>
    </cofactor>
</comment>
<dbReference type="SFLD" id="SFLDS00001">
    <property type="entry name" value="Enolase"/>
    <property type="match status" value="1"/>
</dbReference>
<dbReference type="InterPro" id="IPR029017">
    <property type="entry name" value="Enolase-like_N"/>
</dbReference>
<feature type="domain" description="Mandelate racemase/muconate lactonizing enzyme C-terminal" evidence="5">
    <location>
        <begin position="200"/>
        <end position="298"/>
    </location>
</feature>
<dbReference type="Gene3D" id="3.20.20.120">
    <property type="entry name" value="Enolase-like C-terminal domain"/>
    <property type="match status" value="1"/>
</dbReference>
<dbReference type="Gene3D" id="3.30.390.10">
    <property type="entry name" value="Enolase-like, N-terminal domain"/>
    <property type="match status" value="1"/>
</dbReference>
<dbReference type="InterPro" id="IPR036849">
    <property type="entry name" value="Enolase-like_C_sf"/>
</dbReference>
<name>A0A428Q734_9HYPO</name>
<dbReference type="InterPro" id="IPR046945">
    <property type="entry name" value="RHMD-like"/>
</dbReference>
<dbReference type="PANTHER" id="PTHR13794:SF58">
    <property type="entry name" value="MITOCHONDRIAL ENOLASE SUPERFAMILY MEMBER 1"/>
    <property type="match status" value="1"/>
</dbReference>
<dbReference type="Pfam" id="PF13378">
    <property type="entry name" value="MR_MLE_C"/>
    <property type="match status" value="1"/>
</dbReference>
<dbReference type="PROSITE" id="PS00909">
    <property type="entry name" value="MR_MLE_2"/>
    <property type="match status" value="1"/>
</dbReference>
<reference evidence="6 7" key="1">
    <citation type="submission" date="2017-06" db="EMBL/GenBank/DDBJ databases">
        <title>Comparative genomic analysis of Ambrosia Fusariam Clade fungi.</title>
        <authorList>
            <person name="Stajich J.E."/>
            <person name="Carrillo J."/>
            <person name="Kijimoto T."/>
            <person name="Eskalen A."/>
            <person name="O'Donnell K."/>
            <person name="Kasson M."/>
        </authorList>
    </citation>
    <scope>NUCLEOTIDE SEQUENCE [LARGE SCALE GENOMIC DNA]</scope>
    <source>
        <strain evidence="6 7">NRRL62584</strain>
    </source>
</reference>
<evidence type="ECO:0000256" key="4">
    <source>
        <dbReference type="ARBA" id="ARBA00023239"/>
    </source>
</evidence>
<comment type="caution">
    <text evidence="6">The sequence shown here is derived from an EMBL/GenBank/DDBJ whole genome shotgun (WGS) entry which is preliminary data.</text>
</comment>
<dbReference type="InterPro" id="IPR034610">
    <property type="entry name" value="L-fuconate_dehydratase"/>
</dbReference>
<keyword evidence="7" id="KW-1185">Reference proteome</keyword>
<dbReference type="InterPro" id="IPR018110">
    <property type="entry name" value="Mandel_Rmase/mucon_lact_enz_CS"/>
</dbReference>
<dbReference type="AlphaFoldDB" id="A0A428Q734"/>
<evidence type="ECO:0000256" key="3">
    <source>
        <dbReference type="ARBA" id="ARBA00022842"/>
    </source>
</evidence>
<dbReference type="EMBL" id="NKCI01000053">
    <property type="protein sequence ID" value="RSL61116.1"/>
    <property type="molecule type" value="Genomic_DNA"/>
</dbReference>
<dbReference type="SFLD" id="SFLDG00179">
    <property type="entry name" value="mandelate_racemase"/>
    <property type="match status" value="1"/>
</dbReference>
<sequence length="450" mass="50034">MAEITITGWKTRDVRFPTSLDGTGSDAMNAAGNYSSAYCILETDSQYTGHGMTFTIGRGNDIVCAAINHVAERLKGKTLSSLVSNWGKTWRYLVNDSQLRWIGPEKGVIHLALGAVVNAVWDLWAKTLNKPVWRIVADMSPEEFVSCIDFRYITDAITPEEAVAMLKEQEATKPQRLEEALNSRAVPAYTTSAGWLGYGEDKMKSLLQETLNAGYRHFKVKVGGDIERDRKRLGIAREVIGYDKGNVLMTDANQVWSVPEAIDYMKQLADFKPWFIEEPTSPDDVLGHKAVRDALKPYGIGVATGEMCQNRVIFKQLLQTGAIDVCQIDACRMGGVNEVLAVLLMAKKFGVPIVPHSGGVGLPEYTQHLSTIDYVVVSGKLSVLEYVDHLHEHFLHPSVIKDGYYTTPTEPGYSVEMKPESMDRYSYPGEKGVSWWTSEEARVILDGEKI</sequence>
<dbReference type="SFLD" id="SFLDF00270">
    <property type="entry name" value="L-galactonate_dehydratase"/>
    <property type="match status" value="1"/>
</dbReference>
<dbReference type="FunFam" id="3.20.20.120:FF:000007">
    <property type="entry name" value="Mitochondrial enolase superfamily member 1"/>
    <property type="match status" value="1"/>
</dbReference>
<evidence type="ECO:0000313" key="6">
    <source>
        <dbReference type="EMBL" id="RSL61116.1"/>
    </source>
</evidence>
<protein>
    <submittedName>
        <fullName evidence="6">L-galactonate dehydratase</fullName>
    </submittedName>
</protein>
<keyword evidence="4" id="KW-0456">Lyase</keyword>
<dbReference type="SUPFAM" id="SSF54826">
    <property type="entry name" value="Enolase N-terminal domain-like"/>
    <property type="match status" value="1"/>
</dbReference>
<evidence type="ECO:0000256" key="2">
    <source>
        <dbReference type="ARBA" id="ARBA00022723"/>
    </source>
</evidence>
<evidence type="ECO:0000256" key="1">
    <source>
        <dbReference type="ARBA" id="ARBA00001946"/>
    </source>
</evidence>
<dbReference type="InterPro" id="IPR029065">
    <property type="entry name" value="Enolase_C-like"/>
</dbReference>
<dbReference type="SMART" id="SM00922">
    <property type="entry name" value="MR_MLE"/>
    <property type="match status" value="1"/>
</dbReference>
<organism evidence="6 7">
    <name type="scientific">Fusarium duplospermum</name>
    <dbReference type="NCBI Taxonomy" id="1325734"/>
    <lineage>
        <taxon>Eukaryota</taxon>
        <taxon>Fungi</taxon>
        <taxon>Dikarya</taxon>
        <taxon>Ascomycota</taxon>
        <taxon>Pezizomycotina</taxon>
        <taxon>Sordariomycetes</taxon>
        <taxon>Hypocreomycetidae</taxon>
        <taxon>Hypocreales</taxon>
        <taxon>Nectriaceae</taxon>
        <taxon>Fusarium</taxon>
        <taxon>Fusarium solani species complex</taxon>
    </lineage>
</organism>
<accession>A0A428Q734</accession>
<dbReference type="SUPFAM" id="SSF51604">
    <property type="entry name" value="Enolase C-terminal domain-like"/>
    <property type="match status" value="1"/>
</dbReference>
<dbReference type="GO" id="GO:0016052">
    <property type="term" value="P:carbohydrate catabolic process"/>
    <property type="evidence" value="ECO:0007669"/>
    <property type="project" value="InterPro"/>
</dbReference>
<dbReference type="PANTHER" id="PTHR13794">
    <property type="entry name" value="ENOLASE SUPERFAMILY, MANDELATE RACEMASE"/>
    <property type="match status" value="1"/>
</dbReference>
<keyword evidence="3" id="KW-0460">Magnesium</keyword>